<sequence length="203" mass="24085">MIFSSNFLPCLAYMTAILEESEIKINIGEQYRKQSYRTRANILGPHQVETLTVPIQKAPNNEIIKEIKIDNRTDWRKTIFKTIENSYKKSPYYDYYEYLFRPLFDRPYDYLVDFNHKSLTICLEILKINKTICQAEFSYFENKNDFISFNAKNRLDLPDFYKPVEYFQNFGNKFEPNLSVIDLLFSKGPESVQILKSSKNSVI</sequence>
<dbReference type="Pfam" id="PF08889">
    <property type="entry name" value="WbqC"/>
    <property type="match status" value="2"/>
</dbReference>
<proteinExistence type="predicted"/>
<dbReference type="AlphaFoldDB" id="A0AAE3KW51"/>
<evidence type="ECO:0008006" key="3">
    <source>
        <dbReference type="Google" id="ProtNLM"/>
    </source>
</evidence>
<dbReference type="Proteomes" id="UP001204144">
    <property type="component" value="Unassembled WGS sequence"/>
</dbReference>
<dbReference type="EMBL" id="RJUF01000180">
    <property type="protein sequence ID" value="MCP9765051.1"/>
    <property type="molecule type" value="Genomic_DNA"/>
</dbReference>
<gene>
    <name evidence="1" type="ORF">EGI31_19125</name>
</gene>
<dbReference type="InterPro" id="IPR014985">
    <property type="entry name" value="WbqC"/>
</dbReference>
<keyword evidence="2" id="KW-1185">Reference proteome</keyword>
<name>A0AAE3KW51_9BACT</name>
<evidence type="ECO:0000313" key="2">
    <source>
        <dbReference type="Proteomes" id="UP001204144"/>
    </source>
</evidence>
<evidence type="ECO:0000313" key="1">
    <source>
        <dbReference type="EMBL" id="MCP9765051.1"/>
    </source>
</evidence>
<protein>
    <recommendedName>
        <fullName evidence="3">WbqC family protein</fullName>
    </recommendedName>
</protein>
<comment type="caution">
    <text evidence="1">The sequence shown here is derived from an EMBL/GenBank/DDBJ whole genome shotgun (WGS) entry which is preliminary data.</text>
</comment>
<dbReference type="RefSeq" id="WP_255038738.1">
    <property type="nucleotide sequence ID" value="NZ_RJUF01000180.1"/>
</dbReference>
<reference evidence="1 2" key="1">
    <citation type="submission" date="2018-11" db="EMBL/GenBank/DDBJ databases">
        <title>Novel bacteria species description.</title>
        <authorList>
            <person name="Han J.-H."/>
        </authorList>
    </citation>
    <scope>NUCLEOTIDE SEQUENCE [LARGE SCALE GENOMIC DNA]</scope>
    <source>
        <strain evidence="1 2">KCTC23259</strain>
    </source>
</reference>
<accession>A0AAE3KW51</accession>
<organism evidence="1 2">
    <name type="scientific">Lacihabitans soyangensis</name>
    <dbReference type="NCBI Taxonomy" id="869394"/>
    <lineage>
        <taxon>Bacteria</taxon>
        <taxon>Pseudomonadati</taxon>
        <taxon>Bacteroidota</taxon>
        <taxon>Cytophagia</taxon>
        <taxon>Cytophagales</taxon>
        <taxon>Leadbetterellaceae</taxon>
        <taxon>Lacihabitans</taxon>
    </lineage>
</organism>